<evidence type="ECO:0000259" key="6">
    <source>
        <dbReference type="Pfam" id="PF00501"/>
    </source>
</evidence>
<name>A0A4Q9KNN7_PROTD</name>
<dbReference type="Pfam" id="PF00501">
    <property type="entry name" value="AMP-binding"/>
    <property type="match status" value="1"/>
</dbReference>
<dbReference type="RefSeq" id="WP_131170629.1">
    <property type="nucleotide sequence ID" value="NZ_FXTL01000001.1"/>
</dbReference>
<dbReference type="GO" id="GO:0004467">
    <property type="term" value="F:long-chain fatty acid-CoA ligase activity"/>
    <property type="evidence" value="ECO:0007669"/>
    <property type="project" value="TreeGrafter"/>
</dbReference>
<dbReference type="PANTHER" id="PTHR43272:SF32">
    <property type="entry name" value="AMP-DEPENDENT SYNTHETASE_LIGASE DOMAIN-CONTAINING PROTEIN"/>
    <property type="match status" value="1"/>
</dbReference>
<feature type="domain" description="AMP-dependent synthetase/ligase" evidence="6">
    <location>
        <begin position="12"/>
        <end position="419"/>
    </location>
</feature>
<dbReference type="InterPro" id="IPR020845">
    <property type="entry name" value="AMP-binding_CS"/>
</dbReference>
<dbReference type="Pfam" id="PF23562">
    <property type="entry name" value="AMP-binding_C_3"/>
    <property type="match status" value="1"/>
</dbReference>
<dbReference type="Proteomes" id="UP000291933">
    <property type="component" value="Unassembled WGS sequence"/>
</dbReference>
<proteinExistence type="inferred from homology"/>
<comment type="similarity">
    <text evidence="1">Belongs to the ATP-dependent AMP-binding enzyme family.</text>
</comment>
<gene>
    <name evidence="7" type="ORF">ET996_00660</name>
</gene>
<dbReference type="InterPro" id="IPR042099">
    <property type="entry name" value="ANL_N_sf"/>
</dbReference>
<dbReference type="SUPFAM" id="SSF56801">
    <property type="entry name" value="Acetyl-CoA synthetase-like"/>
    <property type="match status" value="1"/>
</dbReference>
<protein>
    <recommendedName>
        <fullName evidence="5">Acyl-CoA synthetase</fullName>
    </recommendedName>
</protein>
<evidence type="ECO:0000313" key="7">
    <source>
        <dbReference type="EMBL" id="TBT96216.1"/>
    </source>
</evidence>
<evidence type="ECO:0000256" key="4">
    <source>
        <dbReference type="ARBA" id="ARBA00023098"/>
    </source>
</evidence>
<keyword evidence="3" id="KW-0276">Fatty acid metabolism</keyword>
<keyword evidence="2 7" id="KW-0436">Ligase</keyword>
<sequence>MDQGHLAVRFASACDRFSGHVATRIRVGDAWQTATYGEVGRTVRTLAQRLVSHGVQAGDRVALFSSNRPEWSIADFACLSVGAVVVPIYPTSTPDQVRHIVADSASVLVFVEGQTELDRVEEVWGDLPGLRQAVVFDPYPLVSDRVVELATWLDEPNDAASDDEVEARLASATADDLASIIYTSGTTGEPRGAALRHRGFSYQCDVLAQFFDVTPEDHSLCFLPLSHALERAWTFFVFDNGCMNTYTDARRVAEMLILAQPTLLVSVPRLYEKVLSTARAKVASSAAKKRIFEWALRVGGQCQRAYRKGKRPAAYWSAQLPLADKLVLSSIRAAMGGPKKVMACGGAPLRVEVEEFFSACGMQVLSGYGLTEASPLVSFPSPRAFKIGTAGRVLPGGEVRMGPDGEIWFRGPNVMQGYWNNPDATAAAIDAEGWLHTGDVGYVDTDEFLVITDRIKDLIITSNGKNIAPAPIEGMLLADPLFEQAVLLGDNRPYLTLLVAPSMPHLEELAAKLQVTWADRSELLSHPKIVEAVRERVASMTAKLAHHEQIRDLRILLEEFTMDNGLLTPTLKVKRREVERHFGQVIEDMYAKLAEFRGKSDS</sequence>
<reference evidence="7 8" key="1">
    <citation type="submission" date="2019-01" db="EMBL/GenBank/DDBJ databases">
        <title>Lactibacter flavus gen. nov., sp. nov., a novel bacterium of the family Propionibacteriaceae isolated from raw milk and dairy products.</title>
        <authorList>
            <person name="Huptas C."/>
            <person name="Wenning M."/>
            <person name="Breitenwieser F."/>
            <person name="Doll E."/>
            <person name="Von Neubeck M."/>
            <person name="Busse H.-J."/>
            <person name="Scherer S."/>
        </authorList>
    </citation>
    <scope>NUCLEOTIDE SEQUENCE [LARGE SCALE GENOMIC DNA]</scope>
    <source>
        <strain evidence="7 8">DSM 22130</strain>
    </source>
</reference>
<keyword evidence="8" id="KW-1185">Reference proteome</keyword>
<evidence type="ECO:0000256" key="5">
    <source>
        <dbReference type="ARBA" id="ARBA00032875"/>
    </source>
</evidence>
<dbReference type="CDD" id="cd05907">
    <property type="entry name" value="VL_LC_FACS_like"/>
    <property type="match status" value="1"/>
</dbReference>
<evidence type="ECO:0000313" key="8">
    <source>
        <dbReference type="Proteomes" id="UP000291933"/>
    </source>
</evidence>
<accession>A0A4Q9KNN7</accession>
<comment type="caution">
    <text evidence="7">The sequence shown here is derived from an EMBL/GenBank/DDBJ whole genome shotgun (WGS) entry which is preliminary data.</text>
</comment>
<keyword evidence="4" id="KW-0443">Lipid metabolism</keyword>
<evidence type="ECO:0000256" key="2">
    <source>
        <dbReference type="ARBA" id="ARBA00022598"/>
    </source>
</evidence>
<dbReference type="PROSITE" id="PS00455">
    <property type="entry name" value="AMP_BINDING"/>
    <property type="match status" value="1"/>
</dbReference>
<evidence type="ECO:0000256" key="3">
    <source>
        <dbReference type="ARBA" id="ARBA00022832"/>
    </source>
</evidence>
<dbReference type="InterPro" id="IPR000873">
    <property type="entry name" value="AMP-dep_synth/lig_dom"/>
</dbReference>
<evidence type="ECO:0000256" key="1">
    <source>
        <dbReference type="ARBA" id="ARBA00006432"/>
    </source>
</evidence>
<dbReference type="OrthoDB" id="9803968at2"/>
<organism evidence="7 8">
    <name type="scientific">Propioniciclava tarda</name>
    <dbReference type="NCBI Taxonomy" id="433330"/>
    <lineage>
        <taxon>Bacteria</taxon>
        <taxon>Bacillati</taxon>
        <taxon>Actinomycetota</taxon>
        <taxon>Actinomycetes</taxon>
        <taxon>Propionibacteriales</taxon>
        <taxon>Propionibacteriaceae</taxon>
        <taxon>Propioniciclava</taxon>
    </lineage>
</organism>
<dbReference type="AlphaFoldDB" id="A0A4Q9KNN7"/>
<dbReference type="PANTHER" id="PTHR43272">
    <property type="entry name" value="LONG-CHAIN-FATTY-ACID--COA LIGASE"/>
    <property type="match status" value="1"/>
</dbReference>
<dbReference type="Gene3D" id="3.40.50.12780">
    <property type="entry name" value="N-terminal domain of ligase-like"/>
    <property type="match status" value="2"/>
</dbReference>
<dbReference type="EMBL" id="SDMR01000001">
    <property type="protein sequence ID" value="TBT96216.1"/>
    <property type="molecule type" value="Genomic_DNA"/>
</dbReference>
<dbReference type="GO" id="GO:0016020">
    <property type="term" value="C:membrane"/>
    <property type="evidence" value="ECO:0007669"/>
    <property type="project" value="TreeGrafter"/>
</dbReference>